<accession>G9X355</accession>
<comment type="caution">
    <text evidence="5">The sequence shown here is derived from an EMBL/GenBank/DDBJ whole genome shotgun (WGS) entry which is preliminary data.</text>
</comment>
<proteinExistence type="predicted"/>
<sequence length="400" mass="45566">MQIKVIKRNGKEVDFDKQRIVRAIEKAMKYGSGIYSYQIAVDVAKEIYSECVNENITKISIFTIEDKVFNKLIAHGQNTTAQVYEAYKAVRKYQRENNTTDENIMTLIDRTNEQVINENSNKDAILNSTQRDLLAGEISKDIAMRKLIPAHLVQAHKNASIHIHDMDYILQPMTNCCLINIGDMFENGTVINKKQIKKPRSFQVACTVLTQIIAQVASNQYGGQSVDLKHLAQFLPISYQKYYNSIIDDVKDEETAKKIASKLTKKELQSGIQTIQYQVNTLLTTNGQAPFVTMFMDIKEGMSYEDEMAMIIEEVLNQRIEGIENAVGVKITPSFPKLVYVLNESTTKGGKYYYLTKLAAKCTAKRMYPDYISEKKMSEIYEGNTFSPMGCRSFFACLQR</sequence>
<dbReference type="PANTHER" id="PTHR21075">
    <property type="entry name" value="ANAEROBIC RIBONUCLEOSIDE-TRIPHOSPHATE REDUCTASE"/>
    <property type="match status" value="1"/>
</dbReference>
<dbReference type="AlphaFoldDB" id="G9X355"/>
<dbReference type="BioCyc" id="EBAC796937-HMP:GMGH-814-MONOMER"/>
<evidence type="ECO:0000256" key="2">
    <source>
        <dbReference type="ARBA" id="ARBA00022840"/>
    </source>
</evidence>
<dbReference type="InterPro" id="IPR005144">
    <property type="entry name" value="ATP-cone_dom"/>
</dbReference>
<organism evidence="5 6">
    <name type="scientific">Peptoanaerobacter stomatis</name>
    <dbReference type="NCBI Taxonomy" id="796937"/>
    <lineage>
        <taxon>Bacteria</taxon>
        <taxon>Bacillati</taxon>
        <taxon>Bacillota</taxon>
        <taxon>Clostridia</taxon>
        <taxon>Peptostreptococcales</taxon>
        <taxon>Filifactoraceae</taxon>
        <taxon>Peptoanaerobacter</taxon>
    </lineage>
</organism>
<dbReference type="PROSITE" id="PS51161">
    <property type="entry name" value="ATP_CONE"/>
    <property type="match status" value="1"/>
</dbReference>
<evidence type="ECO:0000259" key="4">
    <source>
        <dbReference type="PROSITE" id="PS51161"/>
    </source>
</evidence>
<dbReference type="Pfam" id="PF03477">
    <property type="entry name" value="ATP-cone"/>
    <property type="match status" value="1"/>
</dbReference>
<evidence type="ECO:0000313" key="6">
    <source>
        <dbReference type="Proteomes" id="UP000006437"/>
    </source>
</evidence>
<dbReference type="InterPro" id="IPR012833">
    <property type="entry name" value="NrdD"/>
</dbReference>
<dbReference type="EMBL" id="AFZE01000057">
    <property type="protein sequence ID" value="EHL10597.1"/>
    <property type="molecule type" value="Genomic_DNA"/>
</dbReference>
<dbReference type="GO" id="GO:0031250">
    <property type="term" value="C:anaerobic ribonucleoside-triphosphate reductase complex"/>
    <property type="evidence" value="ECO:0007669"/>
    <property type="project" value="TreeGrafter"/>
</dbReference>
<keyword evidence="1 3" id="KW-0547">Nucleotide-binding</keyword>
<dbReference type="HOGENOM" id="CLU_002707_2_1_9"/>
<dbReference type="Pfam" id="PF13597">
    <property type="entry name" value="NRDD"/>
    <property type="match status" value="1"/>
</dbReference>
<dbReference type="GO" id="GO:0006260">
    <property type="term" value="P:DNA replication"/>
    <property type="evidence" value="ECO:0007669"/>
    <property type="project" value="InterPro"/>
</dbReference>
<feature type="domain" description="ATP-cone" evidence="4">
    <location>
        <begin position="3"/>
        <end position="95"/>
    </location>
</feature>
<dbReference type="GO" id="GO:0004748">
    <property type="term" value="F:ribonucleoside-diphosphate reductase activity, thioredoxin disulfide as acceptor"/>
    <property type="evidence" value="ECO:0007669"/>
    <property type="project" value="TreeGrafter"/>
</dbReference>
<dbReference type="Proteomes" id="UP000006437">
    <property type="component" value="Unassembled WGS sequence"/>
</dbReference>
<dbReference type="Gene3D" id="3.20.70.20">
    <property type="match status" value="1"/>
</dbReference>
<dbReference type="GO" id="GO:0008998">
    <property type="term" value="F:ribonucleoside-triphosphate reductase (thioredoxin) activity"/>
    <property type="evidence" value="ECO:0007669"/>
    <property type="project" value="InterPro"/>
</dbReference>
<keyword evidence="2 3" id="KW-0067">ATP-binding</keyword>
<evidence type="ECO:0000256" key="3">
    <source>
        <dbReference type="PROSITE-ProRule" id="PRU00492"/>
    </source>
</evidence>
<protein>
    <recommendedName>
        <fullName evidence="4">ATP-cone domain-containing protein</fullName>
    </recommendedName>
</protein>
<gene>
    <name evidence="5" type="ORF">HMPREF9629_00812</name>
</gene>
<dbReference type="PANTHER" id="PTHR21075:SF0">
    <property type="entry name" value="ANAEROBIC RIBONUCLEOSIDE-TRIPHOSPHATE REDUCTASE"/>
    <property type="match status" value="1"/>
</dbReference>
<evidence type="ECO:0000256" key="1">
    <source>
        <dbReference type="ARBA" id="ARBA00022741"/>
    </source>
</evidence>
<reference evidence="5 6" key="1">
    <citation type="submission" date="2011-08" db="EMBL/GenBank/DDBJ databases">
        <title>The Genome Sequence of Eubacteriaceae bacterium ACC19a.</title>
        <authorList>
            <consortium name="The Broad Institute Genome Sequencing Platform"/>
            <person name="Earl A."/>
            <person name="Ward D."/>
            <person name="Feldgarden M."/>
            <person name="Gevers D."/>
            <person name="Sizova M."/>
            <person name="Hazen A."/>
            <person name="Epstein S."/>
            <person name="Young S.K."/>
            <person name="Zeng Q."/>
            <person name="Gargeya S."/>
            <person name="Fitzgerald M."/>
            <person name="Haas B."/>
            <person name="Abouelleil A."/>
            <person name="Alvarado L."/>
            <person name="Arachchi H.M."/>
            <person name="Berlin A."/>
            <person name="Brown A."/>
            <person name="Chapman S.B."/>
            <person name="Chen Z."/>
            <person name="Dunbar C."/>
            <person name="Freedman E."/>
            <person name="Gearin G."/>
            <person name="Gellesch M."/>
            <person name="Goldberg J."/>
            <person name="Griggs A."/>
            <person name="Gujja S."/>
            <person name="Heiman D."/>
            <person name="Howarth C."/>
            <person name="Larson L."/>
            <person name="Lui A."/>
            <person name="MacDonald P.J.P."/>
            <person name="Montmayeur A."/>
            <person name="Murphy C."/>
            <person name="Neiman D."/>
            <person name="Pearson M."/>
            <person name="Priest M."/>
            <person name="Roberts A."/>
            <person name="Saif S."/>
            <person name="Shea T."/>
            <person name="Shenoy N."/>
            <person name="Sisk P."/>
            <person name="Stolte C."/>
            <person name="Sykes S."/>
            <person name="Wortman J."/>
            <person name="Nusbaum C."/>
            <person name="Birren B."/>
        </authorList>
    </citation>
    <scope>NUCLEOTIDE SEQUENCE [LARGE SCALE GENOMIC DNA]</scope>
    <source>
        <strain evidence="5 6">ACC19a</strain>
    </source>
</reference>
<dbReference type="PATRIC" id="fig|796937.3.peg.2049"/>
<dbReference type="GO" id="GO:0005524">
    <property type="term" value="F:ATP binding"/>
    <property type="evidence" value="ECO:0007669"/>
    <property type="project" value="UniProtKB-UniRule"/>
</dbReference>
<name>G9X355_9FIRM</name>
<dbReference type="GO" id="GO:0009265">
    <property type="term" value="P:2'-deoxyribonucleotide biosynthetic process"/>
    <property type="evidence" value="ECO:0007669"/>
    <property type="project" value="TreeGrafter"/>
</dbReference>
<dbReference type="SUPFAM" id="SSF51998">
    <property type="entry name" value="PFL-like glycyl radical enzymes"/>
    <property type="match status" value="1"/>
</dbReference>
<evidence type="ECO:0000313" key="5">
    <source>
        <dbReference type="EMBL" id="EHL10597.1"/>
    </source>
</evidence>